<reference evidence="1 3" key="1">
    <citation type="journal article" date="2019" name="Nat. Ecol. Evol.">
        <title>Megaphylogeny resolves global patterns of mushroom evolution.</title>
        <authorList>
            <person name="Varga T."/>
            <person name="Krizsan K."/>
            <person name="Foldi C."/>
            <person name="Dima B."/>
            <person name="Sanchez-Garcia M."/>
            <person name="Sanchez-Ramirez S."/>
            <person name="Szollosi G.J."/>
            <person name="Szarkandi J.G."/>
            <person name="Papp V."/>
            <person name="Albert L."/>
            <person name="Andreopoulos W."/>
            <person name="Angelini C."/>
            <person name="Antonin V."/>
            <person name="Barry K.W."/>
            <person name="Bougher N.L."/>
            <person name="Buchanan P."/>
            <person name="Buyck B."/>
            <person name="Bense V."/>
            <person name="Catcheside P."/>
            <person name="Chovatia M."/>
            <person name="Cooper J."/>
            <person name="Damon W."/>
            <person name="Desjardin D."/>
            <person name="Finy P."/>
            <person name="Geml J."/>
            <person name="Haridas S."/>
            <person name="Hughes K."/>
            <person name="Justo A."/>
            <person name="Karasinski D."/>
            <person name="Kautmanova I."/>
            <person name="Kiss B."/>
            <person name="Kocsube S."/>
            <person name="Kotiranta H."/>
            <person name="LaButti K.M."/>
            <person name="Lechner B.E."/>
            <person name="Liimatainen K."/>
            <person name="Lipzen A."/>
            <person name="Lukacs Z."/>
            <person name="Mihaltcheva S."/>
            <person name="Morgado L.N."/>
            <person name="Niskanen T."/>
            <person name="Noordeloos M.E."/>
            <person name="Ohm R.A."/>
            <person name="Ortiz-Santana B."/>
            <person name="Ovrebo C."/>
            <person name="Racz N."/>
            <person name="Riley R."/>
            <person name="Savchenko A."/>
            <person name="Shiryaev A."/>
            <person name="Soop K."/>
            <person name="Spirin V."/>
            <person name="Szebenyi C."/>
            <person name="Tomsovsky M."/>
            <person name="Tulloss R.E."/>
            <person name="Uehling J."/>
            <person name="Grigoriev I.V."/>
            <person name="Vagvolgyi C."/>
            <person name="Papp T."/>
            <person name="Martin F.M."/>
            <person name="Miettinen O."/>
            <person name="Hibbett D.S."/>
            <person name="Nagy L.G."/>
        </authorList>
    </citation>
    <scope>NUCLEOTIDE SEQUENCE [LARGE SCALE GENOMIC DNA]</scope>
    <source>
        <strain evidence="1 3">OMC1185</strain>
    </source>
</reference>
<evidence type="ECO:0008006" key="4">
    <source>
        <dbReference type="Google" id="ProtNLM"/>
    </source>
</evidence>
<accession>A0A5C3MLM7</accession>
<name>A0A5C3MLM7_9AGAM</name>
<dbReference type="EMBL" id="ML213556">
    <property type="protein sequence ID" value="TFK45206.1"/>
    <property type="molecule type" value="Genomic_DNA"/>
</dbReference>
<organism evidence="1 3">
    <name type="scientific">Heliocybe sulcata</name>
    <dbReference type="NCBI Taxonomy" id="5364"/>
    <lineage>
        <taxon>Eukaryota</taxon>
        <taxon>Fungi</taxon>
        <taxon>Dikarya</taxon>
        <taxon>Basidiomycota</taxon>
        <taxon>Agaricomycotina</taxon>
        <taxon>Agaricomycetes</taxon>
        <taxon>Gloeophyllales</taxon>
        <taxon>Gloeophyllaceae</taxon>
        <taxon>Heliocybe</taxon>
    </lineage>
</organism>
<keyword evidence="3" id="KW-1185">Reference proteome</keyword>
<protein>
    <recommendedName>
        <fullName evidence="4">FAD dependent oxidoreductase domain-containing protein</fullName>
    </recommendedName>
</protein>
<dbReference type="EMBL" id="ML213562">
    <property type="protein sequence ID" value="TFK45196.1"/>
    <property type="molecule type" value="Genomic_DNA"/>
</dbReference>
<dbReference type="Gene3D" id="3.40.50.720">
    <property type="entry name" value="NAD(P)-binding Rossmann-like Domain"/>
    <property type="match status" value="1"/>
</dbReference>
<dbReference type="OrthoDB" id="2015447at2759"/>
<proteinExistence type="predicted"/>
<evidence type="ECO:0000313" key="2">
    <source>
        <dbReference type="EMBL" id="TFK45206.1"/>
    </source>
</evidence>
<dbReference type="Proteomes" id="UP000305948">
    <property type="component" value="Unassembled WGS sequence"/>
</dbReference>
<dbReference type="AlphaFoldDB" id="A0A5C3MLM7"/>
<evidence type="ECO:0000313" key="1">
    <source>
        <dbReference type="EMBL" id="TFK45196.1"/>
    </source>
</evidence>
<evidence type="ECO:0000313" key="3">
    <source>
        <dbReference type="Proteomes" id="UP000305948"/>
    </source>
</evidence>
<sequence length="65" mass="6800">MRLEAEVLQLGPDKVGVPVVHAYGAGGTGYALSPGVGRKVAMLVDDFIMGDKFPRPGTARKSTTL</sequence>
<gene>
    <name evidence="1" type="ORF">OE88DRAFT_1740517</name>
    <name evidence="2" type="ORF">OE88DRAFT_1812709</name>
</gene>